<dbReference type="GO" id="GO:0006749">
    <property type="term" value="P:glutathione metabolic process"/>
    <property type="evidence" value="ECO:0007669"/>
    <property type="project" value="InterPro"/>
</dbReference>
<evidence type="ECO:0000256" key="4">
    <source>
        <dbReference type="ARBA" id="ARBA00047960"/>
    </source>
</evidence>
<evidence type="ECO:0000256" key="5">
    <source>
        <dbReference type="ARBA" id="ARBA00073833"/>
    </source>
</evidence>
<dbReference type="GO" id="GO:0004364">
    <property type="term" value="F:glutathione transferase activity"/>
    <property type="evidence" value="ECO:0007669"/>
    <property type="project" value="UniProtKB-EC"/>
</dbReference>
<dbReference type="InterPro" id="IPR000719">
    <property type="entry name" value="Prot_kinase_dom"/>
</dbReference>
<protein>
    <recommendedName>
        <fullName evidence="5">Glutathione S-transferase kappa 1</fullName>
        <ecNumber evidence="2">2.5.1.18</ecNumber>
    </recommendedName>
    <alternativeName>
        <fullName evidence="8">GST 13-13</fullName>
    </alternativeName>
    <alternativeName>
        <fullName evidence="9">GST class-kappa</fullName>
    </alternativeName>
    <alternativeName>
        <fullName evidence="6">GSTK1-1</fullName>
    </alternativeName>
    <alternativeName>
        <fullName evidence="7">Glutathione S-transferase subunit 13</fullName>
    </alternativeName>
</protein>
<keyword evidence="10" id="KW-1133">Transmembrane helix</keyword>
<dbReference type="PROSITE" id="PS50011">
    <property type="entry name" value="PROTEIN_KINASE_DOM"/>
    <property type="match status" value="1"/>
</dbReference>
<dbReference type="GO" id="GO:0005777">
    <property type="term" value="C:peroxisome"/>
    <property type="evidence" value="ECO:0007669"/>
    <property type="project" value="TreeGrafter"/>
</dbReference>
<keyword evidence="13" id="KW-1185">Reference proteome</keyword>
<evidence type="ECO:0000313" key="12">
    <source>
        <dbReference type="EMBL" id="KAG9344929.1"/>
    </source>
</evidence>
<dbReference type="Proteomes" id="UP000824540">
    <property type="component" value="Unassembled WGS sequence"/>
</dbReference>
<dbReference type="OrthoDB" id="4062651at2759"/>
<dbReference type="CDD" id="cd03021">
    <property type="entry name" value="DsbA_GSTK"/>
    <property type="match status" value="1"/>
</dbReference>
<keyword evidence="10" id="KW-0472">Membrane</keyword>
<dbReference type="EC" id="2.5.1.18" evidence="2"/>
<keyword evidence="10" id="KW-0812">Transmembrane</keyword>
<comment type="caution">
    <text evidence="12">The sequence shown here is derived from an EMBL/GenBank/DDBJ whole genome shotgun (WGS) entry which is preliminary data.</text>
</comment>
<dbReference type="InterPro" id="IPR011009">
    <property type="entry name" value="Kinase-like_dom_sf"/>
</dbReference>
<feature type="transmembrane region" description="Helical" evidence="10">
    <location>
        <begin position="209"/>
        <end position="230"/>
    </location>
</feature>
<dbReference type="Pfam" id="PF07714">
    <property type="entry name" value="PK_Tyr_Ser-Thr"/>
    <property type="match status" value="1"/>
</dbReference>
<evidence type="ECO:0000256" key="8">
    <source>
        <dbReference type="ARBA" id="ARBA00082109"/>
    </source>
</evidence>
<keyword evidence="3" id="KW-0808">Transferase</keyword>
<dbReference type="InterPro" id="IPR036249">
    <property type="entry name" value="Thioredoxin-like_sf"/>
</dbReference>
<sequence>MSGSRKVIELFYDVVSPYSWLGFEVLCRYRYVWNIDLKLRPAFLGGIMQGSGNKPPGLVPNKFLYMGKDLSRLAEYFDVPLAFPADPFEAMFKKESGEGKDTDVEKVSRELWRRIWSRDEDITLPASLSEAGLKAGLPASKVKELLKLASSQEIKDKLKSTTQEALDHGAFGFPLAICHVNGQKEMFFGSDRFELMAHCIEIRVYEQEVIVVPVLFLMAFLVMLVFLLLLRFCPEKVDRIRPQNAGSAVRATDRRSRRNLQGIDAPLGLNPLEHESIALDVPINYSTFPTSHHTPVNVMVPPPELPRQRLPENFNLVSPLPLTFSMKVSDSVSLYRARMEHRDVVLRVLKDSASAGERQSFLGFASFLSQLGAHPFLPEVLGVVSLHAPLITVVEELENRDLLGFLWRCRQDHVGSEAPCDLTEKRIFTMSKQVASALEYLHKRDILHGNIGARSVLVSRELTAKLWGFGNAYARTSQTEVTAVTEEPGHKKWLAPEVLARRGATQGSDVWSFGILLFEMITLGDAPFTEVSVNELLQYLQRGKTLKRPANCSNSLYSIIKVCCQWKEGDRALLSEVIRKLQSGEKSANDKSVIRVPEPINIEKYLHEAGFGEKYNYTVF</sequence>
<dbReference type="SUPFAM" id="SSF56112">
    <property type="entry name" value="Protein kinase-like (PK-like)"/>
    <property type="match status" value="1"/>
</dbReference>
<dbReference type="GO" id="GO:0005739">
    <property type="term" value="C:mitochondrion"/>
    <property type="evidence" value="ECO:0007669"/>
    <property type="project" value="TreeGrafter"/>
</dbReference>
<dbReference type="Gene3D" id="3.40.30.10">
    <property type="entry name" value="Glutaredoxin"/>
    <property type="match status" value="1"/>
</dbReference>
<evidence type="ECO:0000256" key="1">
    <source>
        <dbReference type="ARBA" id="ARBA00006494"/>
    </source>
</evidence>
<dbReference type="InterPro" id="IPR001245">
    <property type="entry name" value="Ser-Thr/Tyr_kinase_cat_dom"/>
</dbReference>
<dbReference type="EMBL" id="JAFBMS010000018">
    <property type="protein sequence ID" value="KAG9344929.1"/>
    <property type="molecule type" value="Genomic_DNA"/>
</dbReference>
<proteinExistence type="inferred from homology"/>
<dbReference type="GO" id="GO:0004672">
    <property type="term" value="F:protein kinase activity"/>
    <property type="evidence" value="ECO:0007669"/>
    <property type="project" value="InterPro"/>
</dbReference>
<dbReference type="GO" id="GO:0005524">
    <property type="term" value="F:ATP binding"/>
    <property type="evidence" value="ECO:0007669"/>
    <property type="project" value="InterPro"/>
</dbReference>
<dbReference type="GO" id="GO:0004602">
    <property type="term" value="F:glutathione peroxidase activity"/>
    <property type="evidence" value="ECO:0007669"/>
    <property type="project" value="InterPro"/>
</dbReference>
<dbReference type="InterPro" id="IPR044088">
    <property type="entry name" value="GSTK"/>
</dbReference>
<evidence type="ECO:0000313" key="13">
    <source>
        <dbReference type="Proteomes" id="UP000824540"/>
    </source>
</evidence>
<dbReference type="InterPro" id="IPR051924">
    <property type="entry name" value="GST_Kappa/NadH"/>
</dbReference>
<evidence type="ECO:0000256" key="10">
    <source>
        <dbReference type="SAM" id="Phobius"/>
    </source>
</evidence>
<evidence type="ECO:0000256" key="6">
    <source>
        <dbReference type="ARBA" id="ARBA00080274"/>
    </source>
</evidence>
<dbReference type="SUPFAM" id="SSF52833">
    <property type="entry name" value="Thioredoxin-like"/>
    <property type="match status" value="1"/>
</dbReference>
<comment type="catalytic activity">
    <reaction evidence="4">
        <text>RX + glutathione = an S-substituted glutathione + a halide anion + H(+)</text>
        <dbReference type="Rhea" id="RHEA:16437"/>
        <dbReference type="ChEBI" id="CHEBI:15378"/>
        <dbReference type="ChEBI" id="CHEBI:16042"/>
        <dbReference type="ChEBI" id="CHEBI:17792"/>
        <dbReference type="ChEBI" id="CHEBI:57925"/>
        <dbReference type="ChEBI" id="CHEBI:90779"/>
        <dbReference type="EC" id="2.5.1.18"/>
    </reaction>
</comment>
<reference evidence="12" key="1">
    <citation type="thesis" date="2021" institute="BYU ScholarsArchive" country="Provo, UT, USA">
        <title>Applications of and Algorithms for Genome Assembly and Genomic Analyses with an Emphasis on Marine Teleosts.</title>
        <authorList>
            <person name="Pickett B.D."/>
        </authorList>
    </citation>
    <scope>NUCLEOTIDE SEQUENCE</scope>
    <source>
        <strain evidence="12">HI-2016</strain>
    </source>
</reference>
<accession>A0A8T2NXP7</accession>
<dbReference type="PRINTS" id="PR00109">
    <property type="entry name" value="TYRKINASE"/>
</dbReference>
<dbReference type="Gene3D" id="1.10.510.10">
    <property type="entry name" value="Transferase(Phosphotransferase) domain 1"/>
    <property type="match status" value="1"/>
</dbReference>
<comment type="similarity">
    <text evidence="1">Belongs to the GST superfamily. Kappa family.</text>
</comment>
<dbReference type="InterPro" id="IPR001853">
    <property type="entry name" value="DSBA-like_thioredoxin_dom"/>
</dbReference>
<evidence type="ECO:0000256" key="2">
    <source>
        <dbReference type="ARBA" id="ARBA00012452"/>
    </source>
</evidence>
<dbReference type="Pfam" id="PF01323">
    <property type="entry name" value="DSBA"/>
    <property type="match status" value="1"/>
</dbReference>
<feature type="domain" description="Protein kinase" evidence="11">
    <location>
        <begin position="320"/>
        <end position="594"/>
    </location>
</feature>
<gene>
    <name evidence="12" type="ORF">JZ751_009469</name>
</gene>
<dbReference type="PANTHER" id="PTHR42943:SF2">
    <property type="entry name" value="GLUTATHIONE S-TRANSFERASE KAPPA 1"/>
    <property type="match status" value="1"/>
</dbReference>
<dbReference type="AlphaFoldDB" id="A0A8T2NXP7"/>
<evidence type="ECO:0000256" key="7">
    <source>
        <dbReference type="ARBA" id="ARBA00081396"/>
    </source>
</evidence>
<dbReference type="PANTHER" id="PTHR42943">
    <property type="entry name" value="GLUTATHIONE S-TRANSFERASE KAPPA"/>
    <property type="match status" value="1"/>
</dbReference>
<organism evidence="12 13">
    <name type="scientific">Albula glossodonta</name>
    <name type="common">roundjaw bonefish</name>
    <dbReference type="NCBI Taxonomy" id="121402"/>
    <lineage>
        <taxon>Eukaryota</taxon>
        <taxon>Metazoa</taxon>
        <taxon>Chordata</taxon>
        <taxon>Craniata</taxon>
        <taxon>Vertebrata</taxon>
        <taxon>Euteleostomi</taxon>
        <taxon>Actinopterygii</taxon>
        <taxon>Neopterygii</taxon>
        <taxon>Teleostei</taxon>
        <taxon>Albuliformes</taxon>
        <taxon>Albulidae</taxon>
        <taxon>Albula</taxon>
    </lineage>
</organism>
<evidence type="ECO:0000259" key="11">
    <source>
        <dbReference type="PROSITE" id="PS50011"/>
    </source>
</evidence>
<evidence type="ECO:0000256" key="9">
    <source>
        <dbReference type="ARBA" id="ARBA00083519"/>
    </source>
</evidence>
<dbReference type="FunFam" id="3.40.30.10:FF:000096">
    <property type="entry name" value="Glutathione S-transferase kappa"/>
    <property type="match status" value="1"/>
</dbReference>
<name>A0A8T2NXP7_9TELE</name>
<evidence type="ECO:0000256" key="3">
    <source>
        <dbReference type="ARBA" id="ARBA00022679"/>
    </source>
</evidence>